<reference evidence="2 3" key="1">
    <citation type="journal article" date="2012" name="J. Bacteriol.">
        <title>Complete genome sequences of Desulfosporosinus orientis DSM765T, Desulfosporosinus youngiae DSM17734T, Desulfosporosinus meridiei DSM13257T, and Desulfosporosinus acidiphilus DSM22704T.</title>
        <authorList>
            <person name="Pester M."/>
            <person name="Brambilla E."/>
            <person name="Alazard D."/>
            <person name="Rattei T."/>
            <person name="Weinmaier T."/>
            <person name="Han J."/>
            <person name="Lucas S."/>
            <person name="Lapidus A."/>
            <person name="Cheng J.F."/>
            <person name="Goodwin L."/>
            <person name="Pitluck S."/>
            <person name="Peters L."/>
            <person name="Ovchinnikova G."/>
            <person name="Teshima H."/>
            <person name="Detter J.C."/>
            <person name="Han C.S."/>
            <person name="Tapia R."/>
            <person name="Land M.L."/>
            <person name="Hauser L."/>
            <person name="Kyrpides N.C."/>
            <person name="Ivanova N.N."/>
            <person name="Pagani I."/>
            <person name="Huntmann M."/>
            <person name="Wei C.L."/>
            <person name="Davenport K.W."/>
            <person name="Daligault H."/>
            <person name="Chain P.S."/>
            <person name="Chen A."/>
            <person name="Mavromatis K."/>
            <person name="Markowitz V."/>
            <person name="Szeto E."/>
            <person name="Mikhailova N."/>
            <person name="Pati A."/>
            <person name="Wagner M."/>
            <person name="Woyke T."/>
            <person name="Ollivier B."/>
            <person name="Klenk H.P."/>
            <person name="Spring S."/>
            <person name="Loy A."/>
        </authorList>
    </citation>
    <scope>NUCLEOTIDE SEQUENCE [LARGE SCALE GENOMIC DNA]</scope>
    <source>
        <strain evidence="3">ATCC BAA-275 / DSM 13257 / NCIMB 13706 / S10</strain>
    </source>
</reference>
<keyword evidence="1" id="KW-0472">Membrane</keyword>
<dbReference type="KEGG" id="dmi:Desmer_1514"/>
<keyword evidence="1" id="KW-0812">Transmembrane</keyword>
<dbReference type="EMBL" id="CP003629">
    <property type="protein sequence ID" value="AFQ43507.1"/>
    <property type="molecule type" value="Genomic_DNA"/>
</dbReference>
<evidence type="ECO:0000313" key="2">
    <source>
        <dbReference type="EMBL" id="AFQ43507.1"/>
    </source>
</evidence>
<proteinExistence type="predicted"/>
<evidence type="ECO:0000256" key="1">
    <source>
        <dbReference type="SAM" id="Phobius"/>
    </source>
</evidence>
<gene>
    <name evidence="2" type="ordered locus">Desmer_1514</name>
</gene>
<accession>J7INT8</accession>
<organism evidence="2 3">
    <name type="scientific">Desulfosporosinus meridiei (strain ATCC BAA-275 / DSM 13257 / KCTC 12902 / NCIMB 13706 / S10)</name>
    <dbReference type="NCBI Taxonomy" id="768704"/>
    <lineage>
        <taxon>Bacteria</taxon>
        <taxon>Bacillati</taxon>
        <taxon>Bacillota</taxon>
        <taxon>Clostridia</taxon>
        <taxon>Eubacteriales</taxon>
        <taxon>Desulfitobacteriaceae</taxon>
        <taxon>Desulfosporosinus</taxon>
    </lineage>
</organism>
<evidence type="ECO:0000313" key="3">
    <source>
        <dbReference type="Proteomes" id="UP000005262"/>
    </source>
</evidence>
<dbReference type="Proteomes" id="UP000005262">
    <property type="component" value="Chromosome"/>
</dbReference>
<dbReference type="HOGENOM" id="CLU_2972002_0_0_9"/>
<feature type="transmembrane region" description="Helical" evidence="1">
    <location>
        <begin position="6"/>
        <end position="25"/>
    </location>
</feature>
<feature type="transmembrane region" description="Helical" evidence="1">
    <location>
        <begin position="34"/>
        <end position="53"/>
    </location>
</feature>
<keyword evidence="3" id="KW-1185">Reference proteome</keyword>
<name>J7INT8_DESMD</name>
<keyword evidence="1" id="KW-1133">Transmembrane helix</keyword>
<sequence>MIRTKIFEWLGFLIIIFSVLAYNLLRSKGYSQTFWFNISIAIGATISFISFFIRKSRK</sequence>
<reference evidence="3" key="2">
    <citation type="submission" date="2012-08" db="EMBL/GenBank/DDBJ databases">
        <title>Finished genome of Desulfosporosinus meridiei DSM 13257.</title>
        <authorList>
            <person name="Huntemann M."/>
            <person name="Wei C.-L."/>
            <person name="Han J."/>
            <person name="Detter J.C."/>
            <person name="Han C."/>
            <person name="Davenport K."/>
            <person name="Daligault H."/>
            <person name="Erkkila T."/>
            <person name="Gu W."/>
            <person name="Munk A.C.C."/>
            <person name="Teshima H."/>
            <person name="Xu Y."/>
            <person name="Chain P."/>
            <person name="Tapia R."/>
            <person name="Chen A."/>
            <person name="Krypides N."/>
            <person name="Mavromatis K."/>
            <person name="Markowitz V."/>
            <person name="Szeto E."/>
            <person name="Ivanova N."/>
            <person name="Mikhailova N."/>
            <person name="Ovchinnikova G."/>
            <person name="Pagani I."/>
            <person name="Pati A."/>
            <person name="Goodwin L."/>
            <person name="Peters L."/>
            <person name="Pitluck S."/>
            <person name="Woyke T."/>
            <person name="Pester M."/>
            <person name="Spring S."/>
            <person name="Ollivier B."/>
            <person name="Rattei T."/>
            <person name="Klenk H.-P."/>
            <person name="Wagner M."/>
            <person name="Loy A."/>
        </authorList>
    </citation>
    <scope>NUCLEOTIDE SEQUENCE [LARGE SCALE GENOMIC DNA]</scope>
    <source>
        <strain evidence="3">ATCC BAA-275 / DSM 13257 / NCIMB 13706 / S10</strain>
    </source>
</reference>
<dbReference type="AlphaFoldDB" id="J7INT8"/>
<protein>
    <submittedName>
        <fullName evidence="2">Uncharacterized protein</fullName>
    </submittedName>
</protein>